<gene>
    <name evidence="1" type="ORF">BDFB_006786</name>
</gene>
<reference evidence="1 2" key="1">
    <citation type="submission" date="2017-03" db="EMBL/GenBank/DDBJ databases">
        <title>Genome of the blue death feigning beetle - Asbolus verrucosus.</title>
        <authorList>
            <person name="Rider S.D."/>
        </authorList>
    </citation>
    <scope>NUCLEOTIDE SEQUENCE [LARGE SCALE GENOMIC DNA]</scope>
    <source>
        <strain evidence="1">Butters</strain>
        <tissue evidence="1">Head and leg muscle</tissue>
    </source>
</reference>
<dbReference type="AlphaFoldDB" id="A0A482VV07"/>
<name>A0A482VV07_ASBVE</name>
<dbReference type="EMBL" id="QDEB01061510">
    <property type="protein sequence ID" value="RZC36483.1"/>
    <property type="molecule type" value="Genomic_DNA"/>
</dbReference>
<protein>
    <submittedName>
        <fullName evidence="1">Uncharacterized protein</fullName>
    </submittedName>
</protein>
<accession>A0A482VV07</accession>
<evidence type="ECO:0000313" key="1">
    <source>
        <dbReference type="EMBL" id="RZC36483.1"/>
    </source>
</evidence>
<feature type="non-terminal residue" evidence="1">
    <location>
        <position position="76"/>
    </location>
</feature>
<comment type="caution">
    <text evidence="1">The sequence shown here is derived from an EMBL/GenBank/DDBJ whole genome shotgun (WGS) entry which is preliminary data.</text>
</comment>
<organism evidence="1 2">
    <name type="scientific">Asbolus verrucosus</name>
    <name type="common">Desert ironclad beetle</name>
    <dbReference type="NCBI Taxonomy" id="1661398"/>
    <lineage>
        <taxon>Eukaryota</taxon>
        <taxon>Metazoa</taxon>
        <taxon>Ecdysozoa</taxon>
        <taxon>Arthropoda</taxon>
        <taxon>Hexapoda</taxon>
        <taxon>Insecta</taxon>
        <taxon>Pterygota</taxon>
        <taxon>Neoptera</taxon>
        <taxon>Endopterygota</taxon>
        <taxon>Coleoptera</taxon>
        <taxon>Polyphaga</taxon>
        <taxon>Cucujiformia</taxon>
        <taxon>Tenebrionidae</taxon>
        <taxon>Pimeliinae</taxon>
        <taxon>Asbolus</taxon>
    </lineage>
</organism>
<proteinExistence type="predicted"/>
<evidence type="ECO:0000313" key="2">
    <source>
        <dbReference type="Proteomes" id="UP000292052"/>
    </source>
</evidence>
<sequence length="76" mass="8610">MRKSNFSAAMAKLVMESISELQRNGEKAALKNIKEHICDKYGSQADKIMRLVPQYISKGLNLGIIAKYGDNYRTKM</sequence>
<dbReference type="Proteomes" id="UP000292052">
    <property type="component" value="Unassembled WGS sequence"/>
</dbReference>
<dbReference type="OrthoDB" id="6751283at2759"/>
<keyword evidence="2" id="KW-1185">Reference proteome</keyword>